<reference evidence="1 2" key="1">
    <citation type="submission" date="2011-06" db="EMBL/GenBank/DDBJ databases">
        <authorList>
            <person name="Harkins D.M."/>
            <person name="Madupu R."/>
            <person name="Durkin A.S."/>
            <person name="Torralba M."/>
            <person name="Methe B."/>
            <person name="Sutton G.G."/>
            <person name="Nelson K.E."/>
        </authorList>
    </citation>
    <scope>NUCLEOTIDE SEQUENCE [LARGE SCALE GENOMIC DNA]</scope>
    <source>
        <strain evidence="1 2">SK1060</strain>
    </source>
</reference>
<dbReference type="eggNOG" id="COG0827">
    <property type="taxonomic scope" value="Bacteria"/>
</dbReference>
<evidence type="ECO:0000313" key="2">
    <source>
        <dbReference type="Proteomes" id="UP000003287"/>
    </source>
</evidence>
<dbReference type="Proteomes" id="UP000003287">
    <property type="component" value="Unassembled WGS sequence"/>
</dbReference>
<dbReference type="EMBL" id="AFUP01000004">
    <property type="protein sequence ID" value="EGV08498.1"/>
    <property type="molecule type" value="Genomic_DNA"/>
</dbReference>
<accession>F9P801</accession>
<organism evidence="1 2">
    <name type="scientific">Streptococcus constellatus subsp. pharyngis SK1060 = CCUG 46377</name>
    <dbReference type="NCBI Taxonomy" id="1035184"/>
    <lineage>
        <taxon>Bacteria</taxon>
        <taxon>Bacillati</taxon>
        <taxon>Bacillota</taxon>
        <taxon>Bacilli</taxon>
        <taxon>Lactobacillales</taxon>
        <taxon>Streptococcaceae</taxon>
        <taxon>Streptococcus</taxon>
        <taxon>Streptococcus anginosus group</taxon>
    </lineage>
</organism>
<gene>
    <name evidence="1" type="ORF">HMPREF1042_2016</name>
</gene>
<proteinExistence type="predicted"/>
<name>F9P801_STRCV</name>
<evidence type="ECO:0000313" key="1">
    <source>
        <dbReference type="EMBL" id="EGV08498.1"/>
    </source>
</evidence>
<protein>
    <submittedName>
        <fullName evidence="1">Conserved domain protein</fullName>
    </submittedName>
</protein>
<sequence length="58" mass="6773">MNFEKIEQAYSLLLENVQELQNTLLTNFYDALVEQNGVYLDGNTELDIVKKIMKHLNL</sequence>
<dbReference type="AlphaFoldDB" id="F9P801"/>